<dbReference type="Pfam" id="PF04666">
    <property type="entry name" value="MGAT4_cons"/>
    <property type="match status" value="1"/>
</dbReference>
<dbReference type="GO" id="GO:0006487">
    <property type="term" value="P:protein N-linked glycosylation"/>
    <property type="evidence" value="ECO:0007669"/>
    <property type="project" value="TreeGrafter"/>
</dbReference>
<dbReference type="PANTHER" id="PTHR12062:SF9">
    <property type="entry name" value="ALPHA-1,3-MANNOSYL-GLYCOPROTEIN 4-BETA-N-ACETYLGLUCOSAMINYLTRANSFERASE A, ISOFORM A"/>
    <property type="match status" value="1"/>
</dbReference>
<dbReference type="PANTHER" id="PTHR12062">
    <property type="entry name" value="N-ACETYLGLUCOSAMINYLTRANSFERASE VI"/>
    <property type="match status" value="1"/>
</dbReference>
<dbReference type="GO" id="GO:0008375">
    <property type="term" value="F:acetylglucosaminyltransferase activity"/>
    <property type="evidence" value="ECO:0007669"/>
    <property type="project" value="TreeGrafter"/>
</dbReference>
<keyword evidence="1" id="KW-1133">Transmembrane helix</keyword>
<dbReference type="OrthoDB" id="2016523at2759"/>
<protein>
    <submittedName>
        <fullName evidence="3">Glycosyl transferase family 54</fullName>
    </submittedName>
</protein>
<organism evidence="3 4">
    <name type="scientific">Cinara cedri</name>
    <dbReference type="NCBI Taxonomy" id="506608"/>
    <lineage>
        <taxon>Eukaryota</taxon>
        <taxon>Metazoa</taxon>
        <taxon>Ecdysozoa</taxon>
        <taxon>Arthropoda</taxon>
        <taxon>Hexapoda</taxon>
        <taxon>Insecta</taxon>
        <taxon>Pterygota</taxon>
        <taxon>Neoptera</taxon>
        <taxon>Paraneoptera</taxon>
        <taxon>Hemiptera</taxon>
        <taxon>Sternorrhyncha</taxon>
        <taxon>Aphidomorpha</taxon>
        <taxon>Aphidoidea</taxon>
        <taxon>Aphididae</taxon>
        <taxon>Lachninae</taxon>
        <taxon>Cinara</taxon>
    </lineage>
</organism>
<proteinExistence type="predicted"/>
<dbReference type="Proteomes" id="UP000325440">
    <property type="component" value="Unassembled WGS sequence"/>
</dbReference>
<dbReference type="EMBL" id="CABPRJ010000502">
    <property type="protein sequence ID" value="VVC29947.1"/>
    <property type="molecule type" value="Genomic_DNA"/>
</dbReference>
<keyword evidence="1" id="KW-0812">Transmembrane</keyword>
<dbReference type="GO" id="GO:0005795">
    <property type="term" value="C:Golgi stack"/>
    <property type="evidence" value="ECO:0007669"/>
    <property type="project" value="TreeGrafter"/>
</dbReference>
<keyword evidence="1" id="KW-0472">Membrane</keyword>
<sequence>MGWTLQQPRSRHLLLLFMTFALCVTVVFISKSGTEISTSMMTQKSPQVNSPNDSRDLYEHSTVAYKMAEMEMRVDQLTRLYELKDNDVQDLIKRFSSVLKSIVKSLNVSVTDEIESLIATYNKSIETIRSPMANFDVFTFLPHLRSHKNYLRPLILHSGNRNAVSIVFGVPTVRRQQTYLIQTLINLVSNMNQTEQKDSLIVVMIGETDQEYIKQVTEEIKSRLPEAANSGLLDIIAPSPEYYPDFSKLRLTLGDSEDRVRWRSKQNLDFVFLMMYCQPKGSFYVQLEDDVVAKPQFHSIMKKTALQKIANGQQWFILDFCRLGFIGKMMRCSDLPWLIQFIVMFYNDKPGDWLLDGMIGTKACNLEKDDRDCRKRKNEIWVMYSPSLFQHIGTRSSLNGKIQLLKVSVLLFCVARISANIQNILWKLNIP</sequence>
<evidence type="ECO:0000313" key="3">
    <source>
        <dbReference type="EMBL" id="VVC29947.1"/>
    </source>
</evidence>
<dbReference type="InterPro" id="IPR057279">
    <property type="entry name" value="MGAT4"/>
</dbReference>
<evidence type="ECO:0000313" key="4">
    <source>
        <dbReference type="Proteomes" id="UP000325440"/>
    </source>
</evidence>
<name>A0A5E4MHQ4_9HEMI</name>
<accession>A0A5E4MHQ4</accession>
<keyword evidence="4" id="KW-1185">Reference proteome</keyword>
<gene>
    <name evidence="3" type="ORF">CINCED_3A025295</name>
</gene>
<feature type="domain" description="MGAT4 conserved region" evidence="2">
    <location>
        <begin position="137"/>
        <end position="406"/>
    </location>
</feature>
<keyword evidence="3" id="KW-0808">Transferase</keyword>
<dbReference type="GO" id="GO:0005793">
    <property type="term" value="C:endoplasmic reticulum-Golgi intermediate compartment"/>
    <property type="evidence" value="ECO:0007669"/>
    <property type="project" value="TreeGrafter"/>
</dbReference>
<reference evidence="3 4" key="1">
    <citation type="submission" date="2019-08" db="EMBL/GenBank/DDBJ databases">
        <authorList>
            <person name="Alioto T."/>
            <person name="Alioto T."/>
            <person name="Gomez Garrido J."/>
        </authorList>
    </citation>
    <scope>NUCLEOTIDE SEQUENCE [LARGE SCALE GENOMIC DNA]</scope>
</reference>
<dbReference type="InterPro" id="IPR006759">
    <property type="entry name" value="Glyco_transf_54"/>
</dbReference>
<evidence type="ECO:0000256" key="1">
    <source>
        <dbReference type="SAM" id="Phobius"/>
    </source>
</evidence>
<feature type="transmembrane region" description="Helical" evidence="1">
    <location>
        <begin position="12"/>
        <end position="30"/>
    </location>
</feature>
<evidence type="ECO:0000259" key="2">
    <source>
        <dbReference type="Pfam" id="PF04666"/>
    </source>
</evidence>
<dbReference type="AlphaFoldDB" id="A0A5E4MHQ4"/>
<dbReference type="GO" id="GO:0005783">
    <property type="term" value="C:endoplasmic reticulum"/>
    <property type="evidence" value="ECO:0007669"/>
    <property type="project" value="TreeGrafter"/>
</dbReference>